<gene>
    <name evidence="12" type="ORF">FKV68_09235</name>
</gene>
<keyword evidence="4" id="KW-0285">Flavoprotein</keyword>
<comment type="similarity">
    <text evidence="2">Belongs to the nitronate monooxygenase family. NMO class I subfamily.</text>
</comment>
<dbReference type="PANTHER" id="PTHR42747:SF3">
    <property type="entry name" value="NITRONATE MONOOXYGENASE-RELATED"/>
    <property type="match status" value="1"/>
</dbReference>
<sequence>MMRWNDNRVLELFNIELPILQAPMAGASTPEMAVAVSEAGGLGSIPSAQYSAEQLLEIMASVRDRTRRPININFFAHAMPDPDPAGDMRWRAKLAPYYVEVGLDPACPLPVTGRKPFDETSCEVVEAYRPEVVSFHFGLPPADLLDRVKATGAKIVSSATTVAEAVWLEEHGVDAVIAMGFEAGGHRGNFLDMDMATQVGTMALVPQVVDAVRVPVIAAGGISDGRGVAAALVLGAAAVQCGTAYLFSPEAKIPAVHRAALMNARDDNTAITNVFTGRPARGVMNRVMREVGPLSDLAPAFPTAGSALAPLRSNREPAGVDDFTNLWSGQAAKLAERLPAGELTVSLARGAQQALERI</sequence>
<dbReference type="GO" id="GO:0018580">
    <property type="term" value="F:nitronate monooxygenase activity"/>
    <property type="evidence" value="ECO:0007669"/>
    <property type="project" value="InterPro"/>
</dbReference>
<evidence type="ECO:0000256" key="9">
    <source>
        <dbReference type="ARBA" id="ARBA00031155"/>
    </source>
</evidence>
<dbReference type="GO" id="GO:0000166">
    <property type="term" value="F:nucleotide binding"/>
    <property type="evidence" value="ECO:0007669"/>
    <property type="project" value="UniProtKB-KW"/>
</dbReference>
<dbReference type="CDD" id="cd04730">
    <property type="entry name" value="NPD_like"/>
    <property type="match status" value="1"/>
</dbReference>
<protein>
    <recommendedName>
        <fullName evidence="11">Nitronate monooxygenase</fullName>
    </recommendedName>
    <alternativeName>
        <fullName evidence="9">Propionate 3-nitronate monooxygenase</fullName>
    </alternativeName>
</protein>
<dbReference type="InterPro" id="IPR013785">
    <property type="entry name" value="Aldolase_TIM"/>
</dbReference>
<evidence type="ECO:0000256" key="6">
    <source>
        <dbReference type="ARBA" id="ARBA00022741"/>
    </source>
</evidence>
<evidence type="ECO:0000256" key="1">
    <source>
        <dbReference type="ARBA" id="ARBA00001917"/>
    </source>
</evidence>
<evidence type="ECO:0000256" key="11">
    <source>
        <dbReference type="ARBA" id="ARBA00067136"/>
    </source>
</evidence>
<reference evidence="12 13" key="1">
    <citation type="submission" date="2019-06" db="EMBL/GenBank/DDBJ databases">
        <title>Complete genome sequence of Ensifer mexicanus ITTG R7 isolated from nodules of Acacia angustissima (Mill.) Kuntze.</title>
        <authorList>
            <person name="Rincon-Rosales R."/>
            <person name="Rogel M.A."/>
            <person name="Guerrero G."/>
            <person name="Rincon-Molina C.I."/>
            <person name="Lopez-Lopez A."/>
            <person name="Martinez-Romero E."/>
        </authorList>
    </citation>
    <scope>NUCLEOTIDE SEQUENCE [LARGE SCALE GENOMIC DNA]</scope>
    <source>
        <strain evidence="12 13">ITTG R7</strain>
    </source>
</reference>
<keyword evidence="13" id="KW-1185">Reference proteome</keyword>
<comment type="cofactor">
    <cofactor evidence="1">
        <name>FMN</name>
        <dbReference type="ChEBI" id="CHEBI:58210"/>
    </cofactor>
</comment>
<comment type="catalytic activity">
    <reaction evidence="10">
        <text>3 propionate 3-nitronate + 3 O2 + H2O = 3 3-oxopropanoate + 2 nitrate + nitrite + H2O2 + 3 H(+)</text>
        <dbReference type="Rhea" id="RHEA:57332"/>
        <dbReference type="ChEBI" id="CHEBI:15377"/>
        <dbReference type="ChEBI" id="CHEBI:15378"/>
        <dbReference type="ChEBI" id="CHEBI:15379"/>
        <dbReference type="ChEBI" id="CHEBI:16240"/>
        <dbReference type="ChEBI" id="CHEBI:16301"/>
        <dbReference type="ChEBI" id="CHEBI:17632"/>
        <dbReference type="ChEBI" id="CHEBI:33190"/>
        <dbReference type="ChEBI" id="CHEBI:136067"/>
    </reaction>
</comment>
<dbReference type="PANTHER" id="PTHR42747">
    <property type="entry name" value="NITRONATE MONOOXYGENASE-RELATED"/>
    <property type="match status" value="1"/>
</dbReference>
<evidence type="ECO:0000256" key="8">
    <source>
        <dbReference type="ARBA" id="ARBA00023033"/>
    </source>
</evidence>
<name>A0A859QMV8_9HYPH</name>
<accession>A0A859QMV8</accession>
<evidence type="ECO:0000313" key="12">
    <source>
        <dbReference type="EMBL" id="QLL61616.1"/>
    </source>
</evidence>
<evidence type="ECO:0000256" key="4">
    <source>
        <dbReference type="ARBA" id="ARBA00022630"/>
    </source>
</evidence>
<dbReference type="Pfam" id="PF03060">
    <property type="entry name" value="NMO"/>
    <property type="match status" value="1"/>
</dbReference>
<evidence type="ECO:0000256" key="10">
    <source>
        <dbReference type="ARBA" id="ARBA00049401"/>
    </source>
</evidence>
<dbReference type="EMBL" id="CP041238">
    <property type="protein sequence ID" value="QLL61616.1"/>
    <property type="molecule type" value="Genomic_DNA"/>
</dbReference>
<organism evidence="12 13">
    <name type="scientific">Sinorhizobium mexicanum</name>
    <dbReference type="NCBI Taxonomy" id="375549"/>
    <lineage>
        <taxon>Bacteria</taxon>
        <taxon>Pseudomonadati</taxon>
        <taxon>Pseudomonadota</taxon>
        <taxon>Alphaproteobacteria</taxon>
        <taxon>Hyphomicrobiales</taxon>
        <taxon>Rhizobiaceae</taxon>
        <taxon>Sinorhizobium/Ensifer group</taxon>
        <taxon>Sinorhizobium</taxon>
    </lineage>
</organism>
<dbReference type="GO" id="GO:0009636">
    <property type="term" value="P:response to toxic substance"/>
    <property type="evidence" value="ECO:0007669"/>
    <property type="project" value="UniProtKB-KW"/>
</dbReference>
<keyword evidence="3" id="KW-0216">Detoxification</keyword>
<evidence type="ECO:0000256" key="3">
    <source>
        <dbReference type="ARBA" id="ARBA00022575"/>
    </source>
</evidence>
<evidence type="ECO:0000313" key="13">
    <source>
        <dbReference type="Proteomes" id="UP000510721"/>
    </source>
</evidence>
<dbReference type="KEGG" id="emx:FKV68_09235"/>
<dbReference type="Gene3D" id="3.20.20.70">
    <property type="entry name" value="Aldolase class I"/>
    <property type="match status" value="1"/>
</dbReference>
<evidence type="ECO:0000256" key="7">
    <source>
        <dbReference type="ARBA" id="ARBA00023002"/>
    </source>
</evidence>
<proteinExistence type="inferred from homology"/>
<dbReference type="FunFam" id="3.20.20.70:FF:000154">
    <property type="entry name" value="Probable nitronate monooxygenase"/>
    <property type="match status" value="1"/>
</dbReference>
<dbReference type="AlphaFoldDB" id="A0A859QMV8"/>
<evidence type="ECO:0000256" key="2">
    <source>
        <dbReference type="ARBA" id="ARBA00009881"/>
    </source>
</evidence>
<dbReference type="Proteomes" id="UP000510721">
    <property type="component" value="Chromosome"/>
</dbReference>
<evidence type="ECO:0000256" key="5">
    <source>
        <dbReference type="ARBA" id="ARBA00022643"/>
    </source>
</evidence>
<keyword evidence="7" id="KW-0560">Oxidoreductase</keyword>
<keyword evidence="8 12" id="KW-0503">Monooxygenase</keyword>
<dbReference type="SUPFAM" id="SSF51412">
    <property type="entry name" value="Inosine monophosphate dehydrogenase (IMPDH)"/>
    <property type="match status" value="1"/>
</dbReference>
<keyword evidence="5" id="KW-0288">FMN</keyword>
<keyword evidence="6" id="KW-0547">Nucleotide-binding</keyword>
<dbReference type="InterPro" id="IPR004136">
    <property type="entry name" value="NMO"/>
</dbReference>